<dbReference type="SMART" id="SM00327">
    <property type="entry name" value="VWA"/>
    <property type="match status" value="1"/>
</dbReference>
<accession>A0A2S8SSG3</accession>
<evidence type="ECO:0000256" key="2">
    <source>
        <dbReference type="SAM" id="Phobius"/>
    </source>
</evidence>
<dbReference type="InterPro" id="IPR036465">
    <property type="entry name" value="vWFA_dom_sf"/>
</dbReference>
<dbReference type="EMBL" id="NIGF01000009">
    <property type="protein sequence ID" value="PQV63754.1"/>
    <property type="molecule type" value="Genomic_DNA"/>
</dbReference>
<dbReference type="Gene3D" id="3.40.50.410">
    <property type="entry name" value="von Willebrand factor, type A domain"/>
    <property type="match status" value="1"/>
</dbReference>
<dbReference type="Proteomes" id="UP000237684">
    <property type="component" value="Unassembled WGS sequence"/>
</dbReference>
<sequence length="501" mass="50729">MKSGASRSGSMKRFSIVAPVSSGTPRIVASRSSRRGLAPIVLGSIALHALLLWAAMRFPSAPTSPAPPERLLEVQLQALPDAPKKAAKIEIAPRRKSVPAPQSSRRVAIKPAPRSEVRVRPKTQIAPRPQPQATEVPVPVVTLPPVPLVRTTPLIAKSVVQKSKVPALKTSPVVPPVTPHATSAPQKIKSNIIPKSPPAIPSKVAKNSDAPDAQGVGTGTGSGTGSGKGSGSGSGNGTGTGSGKGSGSGSGTGFGTGSGNGSGTGAGEGAGSGQGKGNGQGDGTGNGSGAGNGDGGGSGGGGGGGGGGNSGGGGSGGPFGIGGGAGEGPRHIVYVLDISRSMEPRIERARRELSDALAGLQPQESFNIVAFYGRFQLFKQKLLDVNPQNIAQAGAFLDSLRLDNGTNLERAMEKALGTRGVNVVVVITDGVPTYGEQDFDKLARRVRQLNKSKARIFTVGLVGKDPEGIDQTFEATRLLQQIAKESGGEFRLASVDEFDKK</sequence>
<evidence type="ECO:0000259" key="3">
    <source>
        <dbReference type="PROSITE" id="PS50234"/>
    </source>
</evidence>
<feature type="domain" description="VWFA" evidence="3">
    <location>
        <begin position="331"/>
        <end position="501"/>
    </location>
</feature>
<dbReference type="InterPro" id="IPR002035">
    <property type="entry name" value="VWF_A"/>
</dbReference>
<dbReference type="PROSITE" id="PS50234">
    <property type="entry name" value="VWFA"/>
    <property type="match status" value="1"/>
</dbReference>
<reference evidence="4 5" key="1">
    <citation type="journal article" date="2018" name="Syst. Appl. Microbiol.">
        <title>Abditibacterium utsteinense sp. nov., the first cultivated member of candidate phylum FBP, isolated from ice-free Antarctic soil samples.</title>
        <authorList>
            <person name="Tahon G."/>
            <person name="Tytgat B."/>
            <person name="Lebbe L."/>
            <person name="Carlier A."/>
            <person name="Willems A."/>
        </authorList>
    </citation>
    <scope>NUCLEOTIDE SEQUENCE [LARGE SCALE GENOMIC DNA]</scope>
    <source>
        <strain evidence="4 5">LMG 29911</strain>
    </source>
</reference>
<keyword evidence="2" id="KW-1133">Transmembrane helix</keyword>
<dbReference type="SUPFAM" id="SSF53300">
    <property type="entry name" value="vWA-like"/>
    <property type="match status" value="1"/>
</dbReference>
<dbReference type="InterPro" id="IPR050934">
    <property type="entry name" value="ITIH"/>
</dbReference>
<protein>
    <submittedName>
        <fullName evidence="4">von Willebrand factor type A domain-containing protein</fullName>
    </submittedName>
</protein>
<evidence type="ECO:0000313" key="4">
    <source>
        <dbReference type="EMBL" id="PQV63754.1"/>
    </source>
</evidence>
<dbReference type="PANTHER" id="PTHR10338">
    <property type="entry name" value="INTER-ALPHA-TRYPSIN INHIBITOR HEAVY CHAIN FAMILY MEMBER"/>
    <property type="match status" value="1"/>
</dbReference>
<evidence type="ECO:0000313" key="5">
    <source>
        <dbReference type="Proteomes" id="UP000237684"/>
    </source>
</evidence>
<comment type="caution">
    <text evidence="4">The sequence shown here is derived from an EMBL/GenBank/DDBJ whole genome shotgun (WGS) entry which is preliminary data.</text>
</comment>
<keyword evidence="2" id="KW-0472">Membrane</keyword>
<proteinExistence type="predicted"/>
<name>A0A2S8SSG3_9BACT</name>
<dbReference type="Pfam" id="PF13768">
    <property type="entry name" value="VWA_3"/>
    <property type="match status" value="1"/>
</dbReference>
<dbReference type="AlphaFoldDB" id="A0A2S8SSG3"/>
<feature type="region of interest" description="Disordered" evidence="1">
    <location>
        <begin position="170"/>
        <end position="324"/>
    </location>
</feature>
<gene>
    <name evidence="4" type="ORF">B1R32_10994</name>
</gene>
<organism evidence="4 5">
    <name type="scientific">Abditibacterium utsteinense</name>
    <dbReference type="NCBI Taxonomy" id="1960156"/>
    <lineage>
        <taxon>Bacteria</taxon>
        <taxon>Pseudomonadati</taxon>
        <taxon>Abditibacteriota</taxon>
        <taxon>Abditibacteriia</taxon>
        <taxon>Abditibacteriales</taxon>
        <taxon>Abditibacteriaceae</taxon>
        <taxon>Abditibacterium</taxon>
    </lineage>
</organism>
<dbReference type="InParanoid" id="A0A2S8SSG3"/>
<feature type="region of interest" description="Disordered" evidence="1">
    <location>
        <begin position="94"/>
        <end position="133"/>
    </location>
</feature>
<feature type="transmembrane region" description="Helical" evidence="2">
    <location>
        <begin position="36"/>
        <end position="56"/>
    </location>
</feature>
<dbReference type="PANTHER" id="PTHR10338:SF108">
    <property type="entry name" value="INTER-ALPHA-TRYPSIN INHIBITOR HEAVY CHAIN H4-LIKE PROTEIN"/>
    <property type="match status" value="1"/>
</dbReference>
<feature type="compositionally biased region" description="Gly residues" evidence="1">
    <location>
        <begin position="216"/>
        <end position="324"/>
    </location>
</feature>
<evidence type="ECO:0000256" key="1">
    <source>
        <dbReference type="SAM" id="MobiDB-lite"/>
    </source>
</evidence>
<keyword evidence="2" id="KW-0812">Transmembrane</keyword>
<keyword evidence="5" id="KW-1185">Reference proteome</keyword>